<dbReference type="EMBL" id="FPCA01000001">
    <property type="protein sequence ID" value="SFU52381.1"/>
    <property type="molecule type" value="Genomic_DNA"/>
</dbReference>
<name>A0A1I7GVD6_9BACT</name>
<evidence type="ECO:0000313" key="2">
    <source>
        <dbReference type="EMBL" id="SFU52381.1"/>
    </source>
</evidence>
<evidence type="ECO:0000256" key="1">
    <source>
        <dbReference type="SAM" id="Phobius"/>
    </source>
</evidence>
<keyword evidence="1" id="KW-1133">Transmembrane helix</keyword>
<protein>
    <submittedName>
        <fullName evidence="2">Uncharacterized protein</fullName>
    </submittedName>
</protein>
<accession>A0A1I7GVD6</accession>
<evidence type="ECO:0000313" key="3">
    <source>
        <dbReference type="Proteomes" id="UP000182491"/>
    </source>
</evidence>
<proteinExistence type="predicted"/>
<feature type="transmembrane region" description="Helical" evidence="1">
    <location>
        <begin position="40"/>
        <end position="63"/>
    </location>
</feature>
<feature type="transmembrane region" description="Helical" evidence="1">
    <location>
        <begin position="75"/>
        <end position="99"/>
    </location>
</feature>
<keyword evidence="3" id="KW-1185">Reference proteome</keyword>
<organism evidence="2 3">
    <name type="scientific">Pontibacter akesuensis</name>
    <dbReference type="NCBI Taxonomy" id="388950"/>
    <lineage>
        <taxon>Bacteria</taxon>
        <taxon>Pseudomonadati</taxon>
        <taxon>Bacteroidota</taxon>
        <taxon>Cytophagia</taxon>
        <taxon>Cytophagales</taxon>
        <taxon>Hymenobacteraceae</taxon>
        <taxon>Pontibacter</taxon>
    </lineage>
</organism>
<keyword evidence="1" id="KW-0812">Transmembrane</keyword>
<dbReference type="RefSeq" id="WP_068836611.1">
    <property type="nucleotide sequence ID" value="NZ_BMXC01000001.1"/>
</dbReference>
<keyword evidence="1" id="KW-0472">Membrane</keyword>
<gene>
    <name evidence="2" type="ORF">SAMN04487941_1298</name>
</gene>
<dbReference type="Proteomes" id="UP000182491">
    <property type="component" value="Unassembled WGS sequence"/>
</dbReference>
<sequence length="169" mass="19381">MQIELQKKLTAAAPAEGSFAPLHINLLHQQPSRIYSHRKFFAVATAVLAACLLVSLHLNFGWLNLSLSLFVALQGYNFFCYLSGKSPLWFMLGSSYLILNKKGITYKQRKGKHHKIDWEEIDMLYVHLFSAELILKNDGTLTIDLESLTDENLQLVTCRLQEVKEQWQI</sequence>
<dbReference type="AlphaFoldDB" id="A0A1I7GVD6"/>
<reference evidence="3" key="1">
    <citation type="submission" date="2016-10" db="EMBL/GenBank/DDBJ databases">
        <authorList>
            <person name="Varghese N."/>
        </authorList>
    </citation>
    <scope>NUCLEOTIDE SEQUENCE [LARGE SCALE GENOMIC DNA]</scope>
    <source>
        <strain evidence="3">DSM 18820</strain>
    </source>
</reference>